<dbReference type="GO" id="GO:0006508">
    <property type="term" value="P:proteolysis"/>
    <property type="evidence" value="ECO:0007669"/>
    <property type="project" value="UniProtKB-KW"/>
</dbReference>
<evidence type="ECO:0000256" key="1">
    <source>
        <dbReference type="ARBA" id="ARBA00022670"/>
    </source>
</evidence>
<comment type="caution">
    <text evidence="9">The sequence shown here is derived from an EMBL/GenBank/DDBJ whole genome shotgun (WGS) entry which is preliminary data.</text>
</comment>
<organism evidence="9 10">
    <name type="scientific">Amycolatopsis vastitatis</name>
    <dbReference type="NCBI Taxonomy" id="1905142"/>
    <lineage>
        <taxon>Bacteria</taxon>
        <taxon>Bacillati</taxon>
        <taxon>Actinomycetota</taxon>
        <taxon>Actinomycetes</taxon>
        <taxon>Pseudonocardiales</taxon>
        <taxon>Pseudonocardiaceae</taxon>
        <taxon>Amycolatopsis</taxon>
    </lineage>
</organism>
<keyword evidence="3 6" id="KW-0378">Hydrolase</keyword>
<dbReference type="Pfam" id="PF01435">
    <property type="entry name" value="Peptidase_M48"/>
    <property type="match status" value="1"/>
</dbReference>
<keyword evidence="5 6" id="KW-0482">Metalloprotease</keyword>
<evidence type="ECO:0000256" key="2">
    <source>
        <dbReference type="ARBA" id="ARBA00022723"/>
    </source>
</evidence>
<dbReference type="AlphaFoldDB" id="A0A229TE78"/>
<evidence type="ECO:0000256" key="4">
    <source>
        <dbReference type="ARBA" id="ARBA00022833"/>
    </source>
</evidence>
<keyword evidence="2" id="KW-0479">Metal-binding</keyword>
<dbReference type="Gene3D" id="3.30.2010.10">
    <property type="entry name" value="Metalloproteases ('zincins'), catalytic domain"/>
    <property type="match status" value="1"/>
</dbReference>
<dbReference type="GO" id="GO:0046872">
    <property type="term" value="F:metal ion binding"/>
    <property type="evidence" value="ECO:0007669"/>
    <property type="project" value="UniProtKB-KW"/>
</dbReference>
<dbReference type="Proteomes" id="UP000215199">
    <property type="component" value="Unassembled WGS sequence"/>
</dbReference>
<evidence type="ECO:0000256" key="6">
    <source>
        <dbReference type="RuleBase" id="RU003983"/>
    </source>
</evidence>
<dbReference type="InterPro" id="IPR001915">
    <property type="entry name" value="Peptidase_M48"/>
</dbReference>
<evidence type="ECO:0000256" key="5">
    <source>
        <dbReference type="ARBA" id="ARBA00023049"/>
    </source>
</evidence>
<evidence type="ECO:0000256" key="7">
    <source>
        <dbReference type="SAM" id="Phobius"/>
    </source>
</evidence>
<feature type="transmembrane region" description="Helical" evidence="7">
    <location>
        <begin position="6"/>
        <end position="23"/>
    </location>
</feature>
<keyword evidence="1 6" id="KW-0645">Protease</keyword>
<name>A0A229TE78_9PSEU</name>
<sequence>MIYALHHGIALVVALGVAWYLLGAPWTRRRPRLAVVLWQVTALTIVVSFGGGLLALGLAPYRQGIVPGMRSFVADPGNLPQVLAVAAGLAVGGWLLVHQVRSSVRVARQRARHRDLLALVARGDRVLELDHPAVVAYCLPGRDPRVVVSAGTRRLLSRDELDAVLAHEQAHLRERHHLVLSPFTALAQLFPRWRALGRVTAAVGLLTEMCADDYAARRHGSQPLIGALEKFRLCGGGDAPAGTMAAGGTPLPDRIDRLRDRPATARRLAAVLAVVAAGTLLATPLSLFVVPF</sequence>
<dbReference type="InterPro" id="IPR052173">
    <property type="entry name" value="Beta-lactam_resp_regulator"/>
</dbReference>
<dbReference type="PANTHER" id="PTHR34978">
    <property type="entry name" value="POSSIBLE SENSOR-TRANSDUCER PROTEIN BLAR"/>
    <property type="match status" value="1"/>
</dbReference>
<evidence type="ECO:0000259" key="8">
    <source>
        <dbReference type="Pfam" id="PF01435"/>
    </source>
</evidence>
<keyword evidence="7" id="KW-0472">Membrane</keyword>
<comment type="cofactor">
    <cofactor evidence="6">
        <name>Zn(2+)</name>
        <dbReference type="ChEBI" id="CHEBI:29105"/>
    </cofactor>
    <text evidence="6">Binds 1 zinc ion per subunit.</text>
</comment>
<reference evidence="10" key="1">
    <citation type="submission" date="2017-07" db="EMBL/GenBank/DDBJ databases">
        <title>Comparative genome mining reveals phylogenetic distribution patterns of secondary metabolites in Amycolatopsis.</title>
        <authorList>
            <person name="Adamek M."/>
            <person name="Alanjary M."/>
            <person name="Sales-Ortells H."/>
            <person name="Goodfellow M."/>
            <person name="Bull A.T."/>
            <person name="Kalinowski J."/>
            <person name="Ziemert N."/>
        </authorList>
    </citation>
    <scope>NUCLEOTIDE SEQUENCE [LARGE SCALE GENOMIC DNA]</scope>
    <source>
        <strain evidence="10">H5</strain>
    </source>
</reference>
<dbReference type="RefSeq" id="WP_093946872.1">
    <property type="nucleotide sequence ID" value="NZ_NMUL01000007.1"/>
</dbReference>
<dbReference type="EMBL" id="NMUL01000007">
    <property type="protein sequence ID" value="OXM69547.1"/>
    <property type="molecule type" value="Genomic_DNA"/>
</dbReference>
<dbReference type="GO" id="GO:0004222">
    <property type="term" value="F:metalloendopeptidase activity"/>
    <property type="evidence" value="ECO:0007669"/>
    <property type="project" value="InterPro"/>
</dbReference>
<dbReference type="CDD" id="cd07326">
    <property type="entry name" value="M56_BlaR1_MecR1_like"/>
    <property type="match status" value="1"/>
</dbReference>
<keyword evidence="7" id="KW-1133">Transmembrane helix</keyword>
<gene>
    <name evidence="9" type="ORF">CF165_08505</name>
</gene>
<dbReference type="OrthoDB" id="9785340at2"/>
<protein>
    <submittedName>
        <fullName evidence="9">Peptidase</fullName>
    </submittedName>
</protein>
<feature type="transmembrane region" description="Helical" evidence="7">
    <location>
        <begin position="79"/>
        <end position="97"/>
    </location>
</feature>
<feature type="transmembrane region" description="Helical" evidence="7">
    <location>
        <begin position="35"/>
        <end position="59"/>
    </location>
</feature>
<keyword evidence="10" id="KW-1185">Reference proteome</keyword>
<dbReference type="PANTHER" id="PTHR34978:SF3">
    <property type="entry name" value="SLR0241 PROTEIN"/>
    <property type="match status" value="1"/>
</dbReference>
<feature type="transmembrane region" description="Helical" evidence="7">
    <location>
        <begin position="268"/>
        <end position="290"/>
    </location>
</feature>
<comment type="similarity">
    <text evidence="6">Belongs to the peptidase M48 family.</text>
</comment>
<evidence type="ECO:0000313" key="9">
    <source>
        <dbReference type="EMBL" id="OXM69547.1"/>
    </source>
</evidence>
<feature type="domain" description="Peptidase M48" evidence="8">
    <location>
        <begin position="129"/>
        <end position="199"/>
    </location>
</feature>
<keyword evidence="7" id="KW-0812">Transmembrane</keyword>
<accession>A0A229TE78</accession>
<keyword evidence="4 6" id="KW-0862">Zinc</keyword>
<evidence type="ECO:0000313" key="10">
    <source>
        <dbReference type="Proteomes" id="UP000215199"/>
    </source>
</evidence>
<evidence type="ECO:0000256" key="3">
    <source>
        <dbReference type="ARBA" id="ARBA00022801"/>
    </source>
</evidence>
<proteinExistence type="inferred from homology"/>